<protein>
    <recommendedName>
        <fullName evidence="2">Decapping nuclease</fullName>
        <ecNumber evidence="2">3.6.1.-</ecNumber>
    </recommendedName>
</protein>
<proteinExistence type="inferred from homology"/>
<keyword evidence="2" id="KW-0479">Metal-binding</keyword>
<evidence type="ECO:0000259" key="3">
    <source>
        <dbReference type="Pfam" id="PF08652"/>
    </source>
</evidence>
<dbReference type="RefSeq" id="XP_070144488.1">
    <property type="nucleotide sequence ID" value="XM_070288387.1"/>
</dbReference>
<dbReference type="GeneID" id="108080021"/>
<organism evidence="4 5">
    <name type="scientific">Drosophila kikkawai</name>
    <name type="common">Fruit fly</name>
    <dbReference type="NCBI Taxonomy" id="30033"/>
    <lineage>
        <taxon>Eukaryota</taxon>
        <taxon>Metazoa</taxon>
        <taxon>Ecdysozoa</taxon>
        <taxon>Arthropoda</taxon>
        <taxon>Hexapoda</taxon>
        <taxon>Insecta</taxon>
        <taxon>Pterygota</taxon>
        <taxon>Neoptera</taxon>
        <taxon>Endopterygota</taxon>
        <taxon>Diptera</taxon>
        <taxon>Brachycera</taxon>
        <taxon>Muscomorpha</taxon>
        <taxon>Ephydroidea</taxon>
        <taxon>Drosophilidae</taxon>
        <taxon>Drosophila</taxon>
        <taxon>Sophophora</taxon>
    </lineage>
</organism>
<reference evidence="5" key="1">
    <citation type="submission" date="2025-08" db="UniProtKB">
        <authorList>
            <consortium name="RefSeq"/>
        </authorList>
    </citation>
    <scope>IDENTIFICATION</scope>
    <source>
        <strain evidence="5">14028-0561.14</strain>
        <tissue evidence="5">Whole fly</tissue>
    </source>
</reference>
<comment type="cofactor">
    <cofactor evidence="2">
        <name>a divalent metal cation</name>
        <dbReference type="ChEBI" id="CHEBI:60240"/>
    </cofactor>
</comment>
<evidence type="ECO:0000256" key="1">
    <source>
        <dbReference type="ARBA" id="ARBA00006562"/>
    </source>
</evidence>
<dbReference type="InterPro" id="IPR013961">
    <property type="entry name" value="RAI1"/>
</dbReference>
<keyword evidence="2" id="KW-0540">Nuclease</keyword>
<keyword evidence="2" id="KW-0539">Nucleus</keyword>
<comment type="subcellular location">
    <subcellularLocation>
        <location evidence="2">Nucleus</location>
    </subcellularLocation>
</comment>
<evidence type="ECO:0000313" key="4">
    <source>
        <dbReference type="Proteomes" id="UP001652661"/>
    </source>
</evidence>
<keyword evidence="2" id="KW-0694">RNA-binding</keyword>
<keyword evidence="2" id="KW-0547">Nucleotide-binding</keyword>
<dbReference type="Pfam" id="PF08652">
    <property type="entry name" value="RAI1"/>
    <property type="match status" value="1"/>
</dbReference>
<gene>
    <name evidence="5" type="primary">LOC108080021</name>
</gene>
<keyword evidence="2" id="KW-0378">Hydrolase</keyword>
<comment type="function">
    <text evidence="2">Decapping enzyme for NAD-capped RNAs: specifically hydrolyzes the nicotinamide adenine dinucleotide (NAD) cap from a subset of RNAs by removing the entire NAD moiety from the 5'-end of an NAD-capped RNA.</text>
</comment>
<accession>A0ABM4GP44</accession>
<sequence length="342" mass="40313">MYDYCLKQKDGATRLTQQSGMELTDIRLRSIVQFDPIKKSFEQSQNLKYFRQPNDLEYPLDLNRGYDEFTHRCGVFPDPFDQVQHYLMHVDQTKQVLQQTDFILHRHTLRIFIDASPVVPRAYRFQAFRFKGCIFIKLLDDMDNEAVLRHSYAFKARQYLLTERLGEDPDTDTPIDQRMQQYGMFSAKIGQFRLLYTGEVTGLSNTEPLGDLTDQQELDKCRQTNIRVVREQISWRSTFRYDVWVRQAYLSGVHQLVVASFDDHGQVVRPIEVESMETLLKQSDRLNIGNRVQRIHQFLEMISQKLEDLDNPAVSVRFQLIGENLVFEEALDTEFIDYVNQL</sequence>
<dbReference type="EC" id="3.6.1.-" evidence="2"/>
<comment type="similarity">
    <text evidence="1 2">Belongs to the DXO/Dom3Z family.</text>
</comment>
<evidence type="ECO:0000256" key="2">
    <source>
        <dbReference type="RuleBase" id="RU367113"/>
    </source>
</evidence>
<dbReference type="PANTHER" id="PTHR12395">
    <property type="entry name" value="DOM-3 RELATED"/>
    <property type="match status" value="1"/>
</dbReference>
<feature type="domain" description="RAI1-like" evidence="3">
    <location>
        <begin position="43"/>
        <end position="319"/>
    </location>
</feature>
<dbReference type="PANTHER" id="PTHR12395:SF9">
    <property type="entry name" value="DECAPPING AND EXORIBONUCLEASE PROTEIN"/>
    <property type="match status" value="1"/>
</dbReference>
<dbReference type="InterPro" id="IPR039039">
    <property type="entry name" value="RAI1-like_fam"/>
</dbReference>
<evidence type="ECO:0000313" key="5">
    <source>
        <dbReference type="RefSeq" id="XP_070144488.1"/>
    </source>
</evidence>
<name>A0ABM4GP44_DROKI</name>
<dbReference type="Proteomes" id="UP001652661">
    <property type="component" value="Chromosome X"/>
</dbReference>
<keyword evidence="4" id="KW-1185">Reference proteome</keyword>